<dbReference type="EMBL" id="FOJY01000016">
    <property type="protein sequence ID" value="SFB27056.1"/>
    <property type="molecule type" value="Genomic_DNA"/>
</dbReference>
<dbReference type="Proteomes" id="UP000198838">
    <property type="component" value="Unassembled WGS sequence"/>
</dbReference>
<protein>
    <submittedName>
        <fullName evidence="1">Uncharacterized protein</fullName>
    </submittedName>
</protein>
<evidence type="ECO:0000313" key="1">
    <source>
        <dbReference type="EMBL" id="SFB27056.1"/>
    </source>
</evidence>
<name>A0A1I0ZPK1_9FIRM</name>
<keyword evidence="2" id="KW-1185">Reference proteome</keyword>
<accession>A0A1I0ZPK1</accession>
<evidence type="ECO:0000313" key="2">
    <source>
        <dbReference type="Proteomes" id="UP000198838"/>
    </source>
</evidence>
<gene>
    <name evidence="1" type="ORF">SAMN05216249_11648</name>
</gene>
<organism evidence="1 2">
    <name type="scientific">Acetitomaculum ruminis DSM 5522</name>
    <dbReference type="NCBI Taxonomy" id="1120918"/>
    <lineage>
        <taxon>Bacteria</taxon>
        <taxon>Bacillati</taxon>
        <taxon>Bacillota</taxon>
        <taxon>Clostridia</taxon>
        <taxon>Lachnospirales</taxon>
        <taxon>Lachnospiraceae</taxon>
        <taxon>Acetitomaculum</taxon>
    </lineage>
</organism>
<reference evidence="1 2" key="1">
    <citation type="submission" date="2016-10" db="EMBL/GenBank/DDBJ databases">
        <authorList>
            <person name="de Groot N.N."/>
        </authorList>
    </citation>
    <scope>NUCLEOTIDE SEQUENCE [LARGE SCALE GENOMIC DNA]</scope>
    <source>
        <strain evidence="1 2">DSM 5522</strain>
    </source>
</reference>
<sequence length="73" mass="8089">MAKNFVLIVQQSMTDLIFKQSTSYLITYLKSLTNITLCQGLLKVNQKTSFYSTSAKAAAPSSPVRILTTLSRL</sequence>
<dbReference type="AlphaFoldDB" id="A0A1I0ZPK1"/>
<proteinExistence type="predicted"/>